<dbReference type="RefSeq" id="WP_225450727.1">
    <property type="nucleotide sequence ID" value="NZ_JAIWXB010000015.1"/>
</dbReference>
<dbReference type="AlphaFoldDB" id="A0AAW4SVR0"/>
<reference evidence="1" key="1">
    <citation type="submission" date="2023-08" db="EMBL/GenBank/DDBJ databases">
        <title>Mucin Metabolism Genes Underlie the Key Renovations of Bacteroides xylanisolvens Genomes in Captive Great Apes.</title>
        <authorList>
            <person name="Nishida A.H."/>
        </authorList>
    </citation>
    <scope>NUCLEOTIDE SEQUENCE</scope>
    <source>
        <strain evidence="1">P13.H9</strain>
    </source>
</reference>
<accession>A0AAW4SVR0</accession>
<comment type="caution">
    <text evidence="1">The sequence shown here is derived from an EMBL/GenBank/DDBJ whole genome shotgun (WGS) entry which is preliminary data.</text>
</comment>
<gene>
    <name evidence="1" type="ORF">LD004_08500</name>
</gene>
<organism evidence="1 2">
    <name type="scientific">Bacteroides xylanisolvens</name>
    <dbReference type="NCBI Taxonomy" id="371601"/>
    <lineage>
        <taxon>Bacteria</taxon>
        <taxon>Pseudomonadati</taxon>
        <taxon>Bacteroidota</taxon>
        <taxon>Bacteroidia</taxon>
        <taxon>Bacteroidales</taxon>
        <taxon>Bacteroidaceae</taxon>
        <taxon>Bacteroides</taxon>
    </lineage>
</organism>
<name>A0AAW4SVR0_9BACE</name>
<dbReference type="Proteomes" id="UP001198461">
    <property type="component" value="Unassembled WGS sequence"/>
</dbReference>
<protein>
    <recommendedName>
        <fullName evidence="3">DUF4141 domain-containing protein</fullName>
    </recommendedName>
</protein>
<evidence type="ECO:0008006" key="3">
    <source>
        <dbReference type="Google" id="ProtNLM"/>
    </source>
</evidence>
<evidence type="ECO:0000313" key="2">
    <source>
        <dbReference type="Proteomes" id="UP001198461"/>
    </source>
</evidence>
<sequence length="262" mass="30488">MMEKEKNRFRKVVHTICRKRVNAIILLIVTFLFPVKASAQWSFDVPVVEAYINDHKQQRSLLLARSTLELSNQLLHEYSSEATMDYKNLNVDLDKYTRAFDVIDVLYQSLRTSLNVYSTYKSVSERIQDYKHLLKDYNDKVLERNKLSLGDTLLIGINLRCIQKISDEGNQLYRSLGDLVLYATGAAACSTSDLLLVLESINTGLDNIEKHLNKSYFETWRYIQLRMGYWKESVYRSKSKSEIIEGAFGRWKESGLNPYKNK</sequence>
<evidence type="ECO:0000313" key="1">
    <source>
        <dbReference type="EMBL" id="MCA4703656.1"/>
    </source>
</evidence>
<proteinExistence type="predicted"/>
<dbReference type="EMBL" id="JAIWYE010000017">
    <property type="protein sequence ID" value="MCA4703656.1"/>
    <property type="molecule type" value="Genomic_DNA"/>
</dbReference>